<dbReference type="InterPro" id="IPR041374">
    <property type="entry name" value="BaeRF_family12"/>
</dbReference>
<dbReference type="OrthoDB" id="9812459at2"/>
<dbReference type="Pfam" id="PF18856">
    <property type="entry name" value="baeRF_family12"/>
    <property type="match status" value="1"/>
</dbReference>
<dbReference type="AlphaFoldDB" id="A0A1E3LXR2"/>
<organism evidence="2 3">
    <name type="scientific">Sphingomonas turrisvirgatae</name>
    <dbReference type="NCBI Taxonomy" id="1888892"/>
    <lineage>
        <taxon>Bacteria</taxon>
        <taxon>Pseudomonadati</taxon>
        <taxon>Pseudomonadota</taxon>
        <taxon>Alphaproteobacteria</taxon>
        <taxon>Sphingomonadales</taxon>
        <taxon>Sphingomonadaceae</taxon>
        <taxon>Sphingomonas</taxon>
    </lineage>
</organism>
<evidence type="ECO:0008006" key="4">
    <source>
        <dbReference type="Google" id="ProtNLM"/>
    </source>
</evidence>
<dbReference type="Proteomes" id="UP000094487">
    <property type="component" value="Unassembled WGS sequence"/>
</dbReference>
<gene>
    <name evidence="2" type="ORF">BFL28_00345</name>
</gene>
<accession>A0A1E3LXR2</accession>
<name>A0A1E3LXR2_9SPHN</name>
<protein>
    <recommendedName>
        <fullName evidence="4">Host attachment protein</fullName>
    </recommendedName>
</protein>
<sequence length="170" mass="18550">MQVPHNAFVVVADGRKMLFLRNEGDEAYPNLQLERKRVQDNPSDLDQKTDKAGRASSTQSGPGAPAVAQNGSNHASGAGAQFAPSRGTMGETDYHQMEEDKFAAETAELLRKRALNNDFESLIIVAPPKTLGELRKNYHKEVEKRLAGEIAKDLTGHTLPEIEQALIAAD</sequence>
<feature type="compositionally biased region" description="Basic and acidic residues" evidence="1">
    <location>
        <begin position="34"/>
        <end position="53"/>
    </location>
</feature>
<evidence type="ECO:0000256" key="1">
    <source>
        <dbReference type="SAM" id="MobiDB-lite"/>
    </source>
</evidence>
<dbReference type="STRING" id="1888892.BFL28_00345"/>
<evidence type="ECO:0000313" key="2">
    <source>
        <dbReference type="EMBL" id="ODP38536.1"/>
    </source>
</evidence>
<reference evidence="2 3" key="1">
    <citation type="submission" date="2016-08" db="EMBL/GenBank/DDBJ databases">
        <title>Draft genome of the agarase producing Sphingomonas sp. MCT13.</title>
        <authorList>
            <person name="D'Andrea M.M."/>
            <person name="Rossolini G.M."/>
            <person name="Thaller M.C."/>
        </authorList>
    </citation>
    <scope>NUCLEOTIDE SEQUENCE [LARGE SCALE GENOMIC DNA]</scope>
    <source>
        <strain evidence="2 3">MCT13</strain>
    </source>
</reference>
<comment type="caution">
    <text evidence="2">The sequence shown here is derived from an EMBL/GenBank/DDBJ whole genome shotgun (WGS) entry which is preliminary data.</text>
</comment>
<proteinExistence type="predicted"/>
<feature type="region of interest" description="Disordered" evidence="1">
    <location>
        <begin position="34"/>
        <end position="91"/>
    </location>
</feature>
<dbReference type="RefSeq" id="WP_069319625.1">
    <property type="nucleotide sequence ID" value="NZ_MDDS01000013.1"/>
</dbReference>
<dbReference type="EMBL" id="MDDS01000013">
    <property type="protein sequence ID" value="ODP38536.1"/>
    <property type="molecule type" value="Genomic_DNA"/>
</dbReference>
<evidence type="ECO:0000313" key="3">
    <source>
        <dbReference type="Proteomes" id="UP000094487"/>
    </source>
</evidence>
<keyword evidence="3" id="KW-1185">Reference proteome</keyword>